<accession>A0ACC5QYK4</accession>
<keyword evidence="2" id="KW-1185">Reference proteome</keyword>
<evidence type="ECO:0000313" key="1">
    <source>
        <dbReference type="EMBL" id="MBK1865471.1"/>
    </source>
</evidence>
<proteinExistence type="predicted"/>
<reference evidence="1" key="1">
    <citation type="submission" date="2021-01" db="EMBL/GenBank/DDBJ databases">
        <authorList>
            <person name="Sun Q."/>
        </authorList>
    </citation>
    <scope>NUCLEOTIDE SEQUENCE</scope>
    <source>
        <strain evidence="1">YIM B02566</strain>
    </source>
</reference>
<comment type="caution">
    <text evidence="1">The sequence shown here is derived from an EMBL/GenBank/DDBJ whole genome shotgun (WGS) entry which is preliminary data.</text>
</comment>
<protein>
    <submittedName>
        <fullName evidence="1">N-acetylmuramoyl-L-alanine amidase</fullName>
    </submittedName>
</protein>
<gene>
    <name evidence="1" type="ORF">JHL16_03845</name>
</gene>
<evidence type="ECO:0000313" key="2">
    <source>
        <dbReference type="Proteomes" id="UP000616151"/>
    </source>
</evidence>
<dbReference type="Proteomes" id="UP000616151">
    <property type="component" value="Unassembled WGS sequence"/>
</dbReference>
<name>A0ACC5QYK4_9HYPH</name>
<organism evidence="1 2">
    <name type="scientific">Taklimakanibacter albus</name>
    <dbReference type="NCBI Taxonomy" id="2800327"/>
    <lineage>
        <taxon>Bacteria</taxon>
        <taxon>Pseudomonadati</taxon>
        <taxon>Pseudomonadota</taxon>
        <taxon>Alphaproteobacteria</taxon>
        <taxon>Hyphomicrobiales</taxon>
        <taxon>Aestuariivirgaceae</taxon>
        <taxon>Taklimakanibacter</taxon>
    </lineage>
</organism>
<sequence>MENAERACAWLCNPISKVSCHYLVDRAGLITQMVDEDLRAWHAGQSMWKGEHDVNSCSIGIEIENPGHDNGYLDFPLEQMAAVTALGLDIVARHKIAPEHVLGHSDVAPKRKIDPGEKFDWKSLHEQGLGHWVPPFPLGGGQFFQLGDSGDAVEALQAMLALYGYGIDITGDFDADTQIVVSAFQRHFRPARIDGIADRSTIETLRRLIDTLPAA</sequence>
<dbReference type="EMBL" id="JAENHL010000004">
    <property type="protein sequence ID" value="MBK1865471.1"/>
    <property type="molecule type" value="Genomic_DNA"/>
</dbReference>